<keyword evidence="3 8" id="KW-0436">Ligase</keyword>
<gene>
    <name evidence="8" type="primary">panC</name>
    <name evidence="9" type="ORF">E2B99_10955</name>
</gene>
<comment type="similarity">
    <text evidence="2 8">Belongs to the pantothenate synthetase family.</text>
</comment>
<evidence type="ECO:0000256" key="1">
    <source>
        <dbReference type="ARBA" id="ARBA00004990"/>
    </source>
</evidence>
<feature type="binding site" evidence="8">
    <location>
        <position position="61"/>
    </location>
    <ligand>
        <name>(R)-pantoate</name>
        <dbReference type="ChEBI" id="CHEBI:15980"/>
    </ligand>
</feature>
<keyword evidence="5 8" id="KW-0547">Nucleotide-binding</keyword>
<keyword evidence="8" id="KW-0963">Cytoplasm</keyword>
<dbReference type="RefSeq" id="WP_134244973.1">
    <property type="nucleotide sequence ID" value="NZ_SNTY01000047.1"/>
</dbReference>
<dbReference type="FunFam" id="3.40.50.620:FF:000013">
    <property type="entry name" value="Pantothenate synthetase"/>
    <property type="match status" value="1"/>
</dbReference>
<dbReference type="SUPFAM" id="SSF52374">
    <property type="entry name" value="Nucleotidylyl transferase"/>
    <property type="match status" value="1"/>
</dbReference>
<reference evidence="9 10" key="1">
    <citation type="submission" date="2019-03" db="EMBL/GenBank/DDBJ databases">
        <title>Alkanindiges illinoisensis: a potential pathogenic isolated from ascites of a gastric cancer patient with abdominal metastasis.</title>
        <authorList>
            <person name="Hu X."/>
            <person name="Yang B."/>
            <person name="Yan X."/>
            <person name="Lin L."/>
            <person name="Zhao H."/>
            <person name="Zhou F."/>
            <person name="Su B."/>
            <person name="Chen J."/>
            <person name="Rui Y."/>
            <person name="Wang Q."/>
            <person name="Zheng L."/>
        </authorList>
    </citation>
    <scope>NUCLEOTIDE SEQUENCE [LARGE SCALE GENOMIC DNA]</scope>
    <source>
        <strain evidence="9 10">NFYY 23406</strain>
    </source>
</reference>
<comment type="subcellular location">
    <subcellularLocation>
        <location evidence="8">Cytoplasm</location>
    </subcellularLocation>
</comment>
<keyword evidence="6 8" id="KW-0067">ATP-binding</keyword>
<comment type="catalytic activity">
    <reaction evidence="7 8">
        <text>(R)-pantoate + beta-alanine + ATP = (R)-pantothenate + AMP + diphosphate + H(+)</text>
        <dbReference type="Rhea" id="RHEA:10912"/>
        <dbReference type="ChEBI" id="CHEBI:15378"/>
        <dbReference type="ChEBI" id="CHEBI:15980"/>
        <dbReference type="ChEBI" id="CHEBI:29032"/>
        <dbReference type="ChEBI" id="CHEBI:30616"/>
        <dbReference type="ChEBI" id="CHEBI:33019"/>
        <dbReference type="ChEBI" id="CHEBI:57966"/>
        <dbReference type="ChEBI" id="CHEBI:456215"/>
        <dbReference type="EC" id="6.3.2.1"/>
    </reaction>
</comment>
<evidence type="ECO:0000256" key="5">
    <source>
        <dbReference type="ARBA" id="ARBA00022741"/>
    </source>
</evidence>
<evidence type="ECO:0000313" key="10">
    <source>
        <dbReference type="Proteomes" id="UP000297834"/>
    </source>
</evidence>
<dbReference type="Proteomes" id="UP000297834">
    <property type="component" value="Unassembled WGS sequence"/>
</dbReference>
<dbReference type="NCBIfam" id="TIGR00018">
    <property type="entry name" value="panC"/>
    <property type="match status" value="1"/>
</dbReference>
<name>A0A4Y7XB07_9GAMM</name>
<feature type="binding site" evidence="8">
    <location>
        <position position="61"/>
    </location>
    <ligand>
        <name>beta-alanine</name>
        <dbReference type="ChEBI" id="CHEBI:57966"/>
    </ligand>
</feature>
<dbReference type="PANTHER" id="PTHR21299">
    <property type="entry name" value="CYTIDYLATE KINASE/PANTOATE-BETA-ALANINE LIGASE"/>
    <property type="match status" value="1"/>
</dbReference>
<feature type="binding site" evidence="8">
    <location>
        <begin position="185"/>
        <end position="188"/>
    </location>
    <ligand>
        <name>ATP</name>
        <dbReference type="ChEBI" id="CHEBI:30616"/>
    </ligand>
</feature>
<dbReference type="InterPro" id="IPR042176">
    <property type="entry name" value="Pantoate_ligase_C"/>
</dbReference>
<evidence type="ECO:0000256" key="8">
    <source>
        <dbReference type="HAMAP-Rule" id="MF_00158"/>
    </source>
</evidence>
<dbReference type="Gene3D" id="3.30.1300.10">
    <property type="entry name" value="Pantoate-beta-alanine ligase, C-terminal domain"/>
    <property type="match status" value="1"/>
</dbReference>
<dbReference type="Gene3D" id="3.40.50.620">
    <property type="entry name" value="HUPs"/>
    <property type="match status" value="1"/>
</dbReference>
<comment type="caution">
    <text evidence="9">The sequence shown here is derived from an EMBL/GenBank/DDBJ whole genome shotgun (WGS) entry which is preliminary data.</text>
</comment>
<feature type="active site" description="Proton donor" evidence="8">
    <location>
        <position position="37"/>
    </location>
</feature>
<dbReference type="GO" id="GO:0004592">
    <property type="term" value="F:pantoate-beta-alanine ligase activity"/>
    <property type="evidence" value="ECO:0007669"/>
    <property type="project" value="UniProtKB-UniRule"/>
</dbReference>
<dbReference type="Pfam" id="PF02569">
    <property type="entry name" value="Pantoate_ligase"/>
    <property type="match status" value="1"/>
</dbReference>
<dbReference type="GO" id="GO:0005829">
    <property type="term" value="C:cytosol"/>
    <property type="evidence" value="ECO:0007669"/>
    <property type="project" value="TreeGrafter"/>
</dbReference>
<sequence length="282" mass="31022">MRTEVTLQGLQAALSPVRLARKSIGFVPTMGNLHQGHIALVREAKKYCDVVVVSIFVNPTQFGAGEDFEKYPRTLEADSQLLADAGCDMIFAPSVQQVYGNKPQLTTVQVDDIANDLCGKSRPGHFTGVATVVTKLFNMVQPNAAFFGEKDWQQLAVIRHLTTDLCFSIDIIGVPIVRDENGLALSSRNGYLSSEEKQTAIQIYQTLKMVEQDIKSGQTDLDAILQRGRDYLASKGFVVDYLEARTPDLKPVTDSQQDMVILAAAKLGSTRLIDNLHIKGIH</sequence>
<dbReference type="GO" id="GO:0015940">
    <property type="term" value="P:pantothenate biosynthetic process"/>
    <property type="evidence" value="ECO:0007669"/>
    <property type="project" value="UniProtKB-UniRule"/>
</dbReference>
<dbReference type="InterPro" id="IPR004821">
    <property type="entry name" value="Cyt_trans-like"/>
</dbReference>
<proteinExistence type="inferred from homology"/>
<dbReference type="InterPro" id="IPR014729">
    <property type="entry name" value="Rossmann-like_a/b/a_fold"/>
</dbReference>
<dbReference type="NCBIfam" id="TIGR00125">
    <property type="entry name" value="cyt_tran_rel"/>
    <property type="match status" value="1"/>
</dbReference>
<dbReference type="PANTHER" id="PTHR21299:SF1">
    <property type="entry name" value="PANTOATE--BETA-ALANINE LIGASE"/>
    <property type="match status" value="1"/>
</dbReference>
<evidence type="ECO:0000256" key="7">
    <source>
        <dbReference type="ARBA" id="ARBA00048258"/>
    </source>
</evidence>
<organism evidence="9 10">
    <name type="scientific">Alkanindiges illinoisensis</name>
    <dbReference type="NCBI Taxonomy" id="197183"/>
    <lineage>
        <taxon>Bacteria</taxon>
        <taxon>Pseudomonadati</taxon>
        <taxon>Pseudomonadota</taxon>
        <taxon>Gammaproteobacteria</taxon>
        <taxon>Moraxellales</taxon>
        <taxon>Moraxellaceae</taxon>
        <taxon>Alkanindiges</taxon>
    </lineage>
</organism>
<keyword evidence="4 8" id="KW-0566">Pantothenate biosynthesis</keyword>
<dbReference type="OrthoDB" id="9773087at2"/>
<feature type="binding site" evidence="8">
    <location>
        <position position="154"/>
    </location>
    <ligand>
        <name>(R)-pantoate</name>
        <dbReference type="ChEBI" id="CHEBI:15980"/>
    </ligand>
</feature>
<comment type="subunit">
    <text evidence="8">Homodimer.</text>
</comment>
<evidence type="ECO:0000256" key="4">
    <source>
        <dbReference type="ARBA" id="ARBA00022655"/>
    </source>
</evidence>
<comment type="function">
    <text evidence="8">Catalyzes the condensation of pantoate with beta-alanine in an ATP-dependent reaction via a pantoyl-adenylate intermediate.</text>
</comment>
<evidence type="ECO:0000256" key="3">
    <source>
        <dbReference type="ARBA" id="ARBA00022598"/>
    </source>
</evidence>
<dbReference type="AlphaFoldDB" id="A0A4Y7XB07"/>
<dbReference type="CDD" id="cd00560">
    <property type="entry name" value="PanC"/>
    <property type="match status" value="1"/>
</dbReference>
<comment type="pathway">
    <text evidence="1 8">Cofactor biosynthesis; (R)-pantothenate biosynthesis; (R)-pantothenate from (R)-pantoate and beta-alanine: step 1/1.</text>
</comment>
<evidence type="ECO:0000313" key="9">
    <source>
        <dbReference type="EMBL" id="TEU25060.1"/>
    </source>
</evidence>
<dbReference type="UniPathway" id="UPA00028">
    <property type="reaction ID" value="UER00005"/>
</dbReference>
<dbReference type="GO" id="GO:0005524">
    <property type="term" value="F:ATP binding"/>
    <property type="evidence" value="ECO:0007669"/>
    <property type="project" value="UniProtKB-KW"/>
</dbReference>
<dbReference type="FunFam" id="3.30.1300.10:FF:000001">
    <property type="entry name" value="Pantothenate synthetase"/>
    <property type="match status" value="1"/>
</dbReference>
<feature type="binding site" evidence="8">
    <location>
        <begin position="30"/>
        <end position="37"/>
    </location>
    <ligand>
        <name>ATP</name>
        <dbReference type="ChEBI" id="CHEBI:30616"/>
    </ligand>
</feature>
<dbReference type="HAMAP" id="MF_00158">
    <property type="entry name" value="PanC"/>
    <property type="match status" value="1"/>
</dbReference>
<dbReference type="EMBL" id="SNTY01000047">
    <property type="protein sequence ID" value="TEU25060.1"/>
    <property type="molecule type" value="Genomic_DNA"/>
</dbReference>
<evidence type="ECO:0000256" key="6">
    <source>
        <dbReference type="ARBA" id="ARBA00022840"/>
    </source>
</evidence>
<accession>A0A4Y7XB07</accession>
<dbReference type="EC" id="6.3.2.1" evidence="8"/>
<evidence type="ECO:0000256" key="2">
    <source>
        <dbReference type="ARBA" id="ARBA00009256"/>
    </source>
</evidence>
<feature type="binding site" evidence="8">
    <location>
        <position position="177"/>
    </location>
    <ligand>
        <name>ATP</name>
        <dbReference type="ChEBI" id="CHEBI:30616"/>
    </ligand>
</feature>
<keyword evidence="10" id="KW-1185">Reference proteome</keyword>
<dbReference type="InterPro" id="IPR003721">
    <property type="entry name" value="Pantoate_ligase"/>
</dbReference>
<comment type="miscellaneous">
    <text evidence="8">The reaction proceeds by a bi uni uni bi ping pong mechanism.</text>
</comment>
<protein>
    <recommendedName>
        <fullName evidence="8">Pantothenate synthetase</fullName>
        <shortName evidence="8">PS</shortName>
        <ecNumber evidence="8">6.3.2.1</ecNumber>
    </recommendedName>
    <alternativeName>
        <fullName evidence="8">Pantoate--beta-alanine ligase</fullName>
    </alternativeName>
    <alternativeName>
        <fullName evidence="8">Pantoate-activating enzyme</fullName>
    </alternativeName>
</protein>
<dbReference type="STRING" id="1120977.GCA_000619845_01877"/>
<feature type="binding site" evidence="8">
    <location>
        <begin position="148"/>
        <end position="151"/>
    </location>
    <ligand>
        <name>ATP</name>
        <dbReference type="ChEBI" id="CHEBI:30616"/>
    </ligand>
</feature>